<organism evidence="2 4">
    <name type="scientific">Candidatus Chlorohelix allophototropha</name>
    <dbReference type="NCBI Taxonomy" id="3003348"/>
    <lineage>
        <taxon>Bacteria</taxon>
        <taxon>Bacillati</taxon>
        <taxon>Chloroflexota</taxon>
        <taxon>Chloroflexia</taxon>
        <taxon>Candidatus Chloroheliales</taxon>
        <taxon>Candidatus Chloroheliaceae</taxon>
        <taxon>Candidatus Chlorohelix</taxon>
    </lineage>
</organism>
<dbReference type="RefSeq" id="WP_341470201.1">
    <property type="nucleotide sequence ID" value="NZ_CP128400.1"/>
</dbReference>
<feature type="domain" description="FHA" evidence="1">
    <location>
        <begin position="99"/>
        <end position="158"/>
    </location>
</feature>
<keyword evidence="5" id="KW-1185">Reference proteome</keyword>
<protein>
    <submittedName>
        <fullName evidence="2">FHA domain-containing protein</fullName>
    </submittedName>
</protein>
<dbReference type="InterPro" id="IPR050923">
    <property type="entry name" value="Cell_Proc_Reg/RNA_Proc"/>
</dbReference>
<dbReference type="Proteomes" id="UP001431572">
    <property type="component" value="Chromosome 2"/>
</dbReference>
<dbReference type="EMBL" id="CP128400">
    <property type="protein sequence ID" value="WJW68297.1"/>
    <property type="molecule type" value="Genomic_DNA"/>
</dbReference>
<evidence type="ECO:0000313" key="3">
    <source>
        <dbReference type="EMBL" id="WJW68297.1"/>
    </source>
</evidence>
<evidence type="ECO:0000313" key="2">
    <source>
        <dbReference type="EMBL" id="NWJ48363.1"/>
    </source>
</evidence>
<reference evidence="2 4" key="1">
    <citation type="submission" date="2020-06" db="EMBL/GenBank/DDBJ databases">
        <title>Anoxygenic phototrophic Chloroflexota member uses a Type I reaction center.</title>
        <authorList>
            <person name="Tsuji J.M."/>
            <person name="Shaw N.A."/>
            <person name="Nagashima S."/>
            <person name="Venkiteswaran J."/>
            <person name="Schiff S.L."/>
            <person name="Hanada S."/>
            <person name="Tank M."/>
            <person name="Neufeld J.D."/>
        </authorList>
    </citation>
    <scope>NUCLEOTIDE SEQUENCE [LARGE SCALE GENOMIC DNA]</scope>
    <source>
        <strain evidence="2">L227-S17</strain>
    </source>
</reference>
<accession>A0A8T7M8N5</accession>
<dbReference type="CDD" id="cd00060">
    <property type="entry name" value="FHA"/>
    <property type="match status" value="1"/>
</dbReference>
<dbReference type="Gene3D" id="2.60.200.20">
    <property type="match status" value="1"/>
</dbReference>
<evidence type="ECO:0000259" key="1">
    <source>
        <dbReference type="PROSITE" id="PS50006"/>
    </source>
</evidence>
<dbReference type="SUPFAM" id="SSF49879">
    <property type="entry name" value="SMAD/FHA domain"/>
    <property type="match status" value="1"/>
</dbReference>
<reference evidence="3" key="2">
    <citation type="journal article" date="2024" name="Nature">
        <title>Anoxygenic phototroph of the Chloroflexota uses a type I reaction centre.</title>
        <authorList>
            <person name="Tsuji J.M."/>
            <person name="Shaw N.A."/>
            <person name="Nagashima S."/>
            <person name="Venkiteswaran J.J."/>
            <person name="Schiff S.L."/>
            <person name="Watanabe T."/>
            <person name="Fukui M."/>
            <person name="Hanada S."/>
            <person name="Tank M."/>
            <person name="Neufeld J.D."/>
        </authorList>
    </citation>
    <scope>NUCLEOTIDE SEQUENCE</scope>
    <source>
        <strain evidence="3">L227-S17</strain>
    </source>
</reference>
<dbReference type="AlphaFoldDB" id="A0A8T7M8N5"/>
<proteinExistence type="predicted"/>
<dbReference type="Proteomes" id="UP000521676">
    <property type="component" value="Unassembled WGS sequence"/>
</dbReference>
<evidence type="ECO:0000313" key="5">
    <source>
        <dbReference type="Proteomes" id="UP001431572"/>
    </source>
</evidence>
<dbReference type="SMART" id="SM00240">
    <property type="entry name" value="FHA"/>
    <property type="match status" value="1"/>
</dbReference>
<gene>
    <name evidence="2" type="ORF">HXX08_21105</name>
    <name evidence="3" type="ORF">OZ401_003905</name>
</gene>
<dbReference type="Pfam" id="PF00498">
    <property type="entry name" value="FHA"/>
    <property type="match status" value="1"/>
</dbReference>
<evidence type="ECO:0000313" key="4">
    <source>
        <dbReference type="Proteomes" id="UP000521676"/>
    </source>
</evidence>
<dbReference type="EMBL" id="JACATZ010000003">
    <property type="protein sequence ID" value="NWJ48363.1"/>
    <property type="molecule type" value="Genomic_DNA"/>
</dbReference>
<name>A0A8T7M8N5_9CHLR</name>
<dbReference type="PANTHER" id="PTHR23308">
    <property type="entry name" value="NUCLEAR INHIBITOR OF PROTEIN PHOSPHATASE-1"/>
    <property type="match status" value="1"/>
</dbReference>
<sequence>MIICPNCGTKQIEGTLFCNDCGADLTGLEEGIDPNLDLSRESKYTTANIPPSNFSIPVIPQGTFPVAPPAPVSGPVRKDLKLVVLNTGRRMECPDRSNIIIGRSDAVSGETPDIDLTPDDALELGVSRRHACITFRDGVPFLTDLGSTNRTFINRQVLMRGQPSLLKDGDEIRMGNAIIKVLFKPDAK</sequence>
<dbReference type="InterPro" id="IPR000253">
    <property type="entry name" value="FHA_dom"/>
</dbReference>
<dbReference type="PROSITE" id="PS50006">
    <property type="entry name" value="FHA_DOMAIN"/>
    <property type="match status" value="1"/>
</dbReference>
<dbReference type="InterPro" id="IPR008984">
    <property type="entry name" value="SMAD_FHA_dom_sf"/>
</dbReference>